<dbReference type="EMBL" id="PYGE01000027">
    <property type="protein sequence ID" value="PSK96112.1"/>
    <property type="molecule type" value="Genomic_DNA"/>
</dbReference>
<keyword evidence="3" id="KW-1185">Reference proteome</keyword>
<protein>
    <submittedName>
        <fullName evidence="2">Uncharacterized protein</fullName>
    </submittedName>
</protein>
<dbReference type="Proteomes" id="UP000243528">
    <property type="component" value="Unassembled WGS sequence"/>
</dbReference>
<reference evidence="2 3" key="1">
    <citation type="submission" date="2018-03" db="EMBL/GenBank/DDBJ databases">
        <title>Genomic Encyclopedia of Archaeal and Bacterial Type Strains, Phase II (KMG-II): from individual species to whole genera.</title>
        <authorList>
            <person name="Goeker M."/>
        </authorList>
    </citation>
    <scope>NUCLEOTIDE SEQUENCE [LARGE SCALE GENOMIC DNA]</scope>
    <source>
        <strain evidence="2 3">DSM 45211</strain>
    </source>
</reference>
<comment type="caution">
    <text evidence="2">The sequence shown here is derived from an EMBL/GenBank/DDBJ whole genome shotgun (WGS) entry which is preliminary data.</text>
</comment>
<accession>A0A2P8DFX6</accession>
<dbReference type="RefSeq" id="WP_106539740.1">
    <property type="nucleotide sequence ID" value="NZ_PYGE01000027.1"/>
</dbReference>
<evidence type="ECO:0000313" key="3">
    <source>
        <dbReference type="Proteomes" id="UP000243528"/>
    </source>
</evidence>
<name>A0A2P8DFX6_9ACTN</name>
<gene>
    <name evidence="2" type="ORF">CLV30_12753</name>
</gene>
<proteinExistence type="predicted"/>
<dbReference type="AlphaFoldDB" id="A0A2P8DFX6"/>
<feature type="region of interest" description="Disordered" evidence="1">
    <location>
        <begin position="45"/>
        <end position="95"/>
    </location>
</feature>
<evidence type="ECO:0000313" key="2">
    <source>
        <dbReference type="EMBL" id="PSK96112.1"/>
    </source>
</evidence>
<evidence type="ECO:0000256" key="1">
    <source>
        <dbReference type="SAM" id="MobiDB-lite"/>
    </source>
</evidence>
<sequence>MRHASARVLAVLLTFLRSLWWSMVDGLTMLGATFYGGAAVGGSWLHTGAVPTGPPETAGPSAPAGRSDPTRPSDPAGSSHESAATADDVDVTGEAERGIAQIEEFLAARSTDHPGR</sequence>
<organism evidence="2 3">
    <name type="scientific">Haloactinopolyspora alba</name>
    <dbReference type="NCBI Taxonomy" id="648780"/>
    <lineage>
        <taxon>Bacteria</taxon>
        <taxon>Bacillati</taxon>
        <taxon>Actinomycetota</taxon>
        <taxon>Actinomycetes</taxon>
        <taxon>Jiangellales</taxon>
        <taxon>Jiangellaceae</taxon>
        <taxon>Haloactinopolyspora</taxon>
    </lineage>
</organism>